<reference evidence="1 2" key="1">
    <citation type="journal article" date="2019" name="Appl. Environ. Microbiol.">
        <title>Clostridium scindens ATCC 35704: integration of nutritional requirements, the complete genome sequence, and global transcriptional responses to bile acids.</title>
        <authorList>
            <person name="Devendran S."/>
            <person name="Shrestha R."/>
            <person name="Alves J.M.P."/>
            <person name="Wolf P.G."/>
            <person name="Ly L."/>
            <person name="Hernandez A.G."/>
            <person name="Mendez-Garcia C."/>
            <person name="Inboden A."/>
            <person name="Wiley J."/>
            <person name="Paul O."/>
            <person name="Allen A."/>
            <person name="Springer E."/>
            <person name="Wright C.L."/>
            <person name="Fields C.J."/>
            <person name="Daniel S.L."/>
            <person name="Ridlon J.M."/>
        </authorList>
    </citation>
    <scope>NUCLEOTIDE SEQUENCE [LARGE SCALE GENOMIC DNA]</scope>
    <source>
        <strain evidence="1 2">ATCC 35704</strain>
    </source>
</reference>
<gene>
    <name evidence="1" type="ORF">HDCHBGLK_01880</name>
</gene>
<dbReference type="HOGENOM" id="CLU_2057337_0_0_9"/>
<dbReference type="KEGG" id="csci:HDCHBGLK_01880"/>
<dbReference type="Proteomes" id="UP000289664">
    <property type="component" value="Chromosome"/>
</dbReference>
<evidence type="ECO:0000313" key="1">
    <source>
        <dbReference type="EMBL" id="QBF74478.1"/>
    </source>
</evidence>
<dbReference type="OrthoDB" id="5405220at2"/>
<dbReference type="AlphaFoldDB" id="B0NIV0"/>
<organism evidence="1 2">
    <name type="scientific">Clostridium scindens (strain ATCC 35704 / DSM 5676 / VPI 13733 / 19)</name>
    <dbReference type="NCBI Taxonomy" id="411468"/>
    <lineage>
        <taxon>Bacteria</taxon>
        <taxon>Bacillati</taxon>
        <taxon>Bacillota</taxon>
        <taxon>Clostridia</taxon>
        <taxon>Lachnospirales</taxon>
        <taxon>Lachnospiraceae</taxon>
    </lineage>
</organism>
<name>B0NIV0_CLOS5</name>
<proteinExistence type="predicted"/>
<evidence type="ECO:0000313" key="2">
    <source>
        <dbReference type="Proteomes" id="UP000289664"/>
    </source>
</evidence>
<dbReference type="RefSeq" id="WP_004608094.1">
    <property type="nucleotide sequence ID" value="NZ_CP036170.1"/>
</dbReference>
<accession>B0NIV0</accession>
<dbReference type="EMBL" id="CP036170">
    <property type="protein sequence ID" value="QBF74478.1"/>
    <property type="molecule type" value="Genomic_DNA"/>
</dbReference>
<sequence length="119" mass="13190">MLALEDASPEAVLMRGVASDIIRRKTGNTGAIFGQIGFECSPCSGNCPFCSFAKDYTMMPIINMCDEAIAEATRNFTGGDDLYGLYLMTMADYDLDEFLRKVEIVKRNKDANLKQKRGI</sequence>
<dbReference type="eggNOG" id="COG0502">
    <property type="taxonomic scope" value="Bacteria"/>
</dbReference>
<dbReference type="GeneID" id="62696087"/>
<dbReference type="STRING" id="411468.CLOSCI_03430"/>
<protein>
    <submittedName>
        <fullName evidence="1">Uncharacterized protein</fullName>
    </submittedName>
</protein>
<keyword evidence="2" id="KW-1185">Reference proteome</keyword>